<protein>
    <submittedName>
        <fullName evidence="2">RNA polymerase sigma factor</fullName>
    </submittedName>
</protein>
<dbReference type="InterPro" id="IPR016032">
    <property type="entry name" value="Sig_transdc_resp-reg_C-effctor"/>
</dbReference>
<dbReference type="Pfam" id="PF08281">
    <property type="entry name" value="Sigma70_r4_2"/>
    <property type="match status" value="1"/>
</dbReference>
<sequence>MDSNENTQKIIDLLSGITSRLDRLERVMGKVLVEVMGQAQSPTEPAAGGLSQDGEILLIKLGQLTLKRHAALTATLGGLGYAEIAQIMGCDVTTAKMHLRNALQILGIPSRSVLLANHRDMLEGVDDAQYKVRFGLTKRWWADKDPSVIASVQVTRRSANQHTRAKPTVV</sequence>
<comment type="caution">
    <text evidence="2">The sequence shown here is derived from an EMBL/GenBank/DDBJ whole genome shotgun (WGS) entry which is preliminary data.</text>
</comment>
<name>A0ABW2SFV1_9BURK</name>
<dbReference type="RefSeq" id="WP_382203119.1">
    <property type="nucleotide sequence ID" value="NZ_JBHTBZ010000062.1"/>
</dbReference>
<evidence type="ECO:0000259" key="1">
    <source>
        <dbReference type="SMART" id="SM00421"/>
    </source>
</evidence>
<dbReference type="EMBL" id="JBHTBZ010000062">
    <property type="protein sequence ID" value="MFC7462329.1"/>
    <property type="molecule type" value="Genomic_DNA"/>
</dbReference>
<organism evidence="2 3">
    <name type="scientific">Hydrogenophaga defluvii</name>
    <dbReference type="NCBI Taxonomy" id="249410"/>
    <lineage>
        <taxon>Bacteria</taxon>
        <taxon>Pseudomonadati</taxon>
        <taxon>Pseudomonadota</taxon>
        <taxon>Betaproteobacteria</taxon>
        <taxon>Burkholderiales</taxon>
        <taxon>Comamonadaceae</taxon>
        <taxon>Hydrogenophaga</taxon>
    </lineage>
</organism>
<proteinExistence type="predicted"/>
<evidence type="ECO:0000313" key="3">
    <source>
        <dbReference type="Proteomes" id="UP001596457"/>
    </source>
</evidence>
<reference evidence="3" key="1">
    <citation type="journal article" date="2019" name="Int. J. Syst. Evol. Microbiol.">
        <title>The Global Catalogue of Microorganisms (GCM) 10K type strain sequencing project: providing services to taxonomists for standard genome sequencing and annotation.</title>
        <authorList>
            <consortium name="The Broad Institute Genomics Platform"/>
            <consortium name="The Broad Institute Genome Sequencing Center for Infectious Disease"/>
            <person name="Wu L."/>
            <person name="Ma J."/>
        </authorList>
    </citation>
    <scope>NUCLEOTIDE SEQUENCE [LARGE SCALE GENOMIC DNA]</scope>
    <source>
        <strain evidence="3">CCUG 53903</strain>
    </source>
</reference>
<evidence type="ECO:0000313" key="2">
    <source>
        <dbReference type="EMBL" id="MFC7462329.1"/>
    </source>
</evidence>
<gene>
    <name evidence="2" type="ORF">ACFQU0_18025</name>
</gene>
<dbReference type="SMART" id="SM00421">
    <property type="entry name" value="HTH_LUXR"/>
    <property type="match status" value="1"/>
</dbReference>
<accession>A0ABW2SFV1</accession>
<dbReference type="InterPro" id="IPR036388">
    <property type="entry name" value="WH-like_DNA-bd_sf"/>
</dbReference>
<keyword evidence="3" id="KW-1185">Reference proteome</keyword>
<dbReference type="InterPro" id="IPR000792">
    <property type="entry name" value="Tscrpt_reg_LuxR_C"/>
</dbReference>
<dbReference type="SUPFAM" id="SSF46894">
    <property type="entry name" value="C-terminal effector domain of the bipartite response regulators"/>
    <property type="match status" value="1"/>
</dbReference>
<feature type="domain" description="HTH luxR-type" evidence="1">
    <location>
        <begin position="61"/>
        <end position="118"/>
    </location>
</feature>
<dbReference type="InterPro" id="IPR013249">
    <property type="entry name" value="RNA_pol_sigma70_r4_t2"/>
</dbReference>
<dbReference type="Gene3D" id="1.10.10.10">
    <property type="entry name" value="Winged helix-like DNA-binding domain superfamily/Winged helix DNA-binding domain"/>
    <property type="match status" value="1"/>
</dbReference>
<dbReference type="Proteomes" id="UP001596457">
    <property type="component" value="Unassembled WGS sequence"/>
</dbReference>